<evidence type="ECO:0000313" key="1">
    <source>
        <dbReference type="EMBL" id="KIW45771.1"/>
    </source>
</evidence>
<dbReference type="RefSeq" id="XP_016265987.1">
    <property type="nucleotide sequence ID" value="XM_016404982.1"/>
</dbReference>
<dbReference type="EMBL" id="KN847334">
    <property type="protein sequence ID" value="KIW45771.1"/>
    <property type="molecule type" value="Genomic_DNA"/>
</dbReference>
<evidence type="ECO:0000313" key="2">
    <source>
        <dbReference type="Proteomes" id="UP000053342"/>
    </source>
</evidence>
<sequence length="162" mass="18434">MEVSHCPPIVGTHIAMRKRLDRGSFPGVNMELSVYSSVTTDSLKELWHSFERACMESLTEPPIDIVDRLAATLEDAISWLRSQSTRAYSPRHRGSSDWQAPKMSLSELPTLCEVMTQRLLNIVSPENTFTEKDTEITYLNLSRVASFASRITFNPTVHRLHR</sequence>
<dbReference type="HOGENOM" id="CLU_1635408_0_0_1"/>
<dbReference type="Proteomes" id="UP000053342">
    <property type="component" value="Unassembled WGS sequence"/>
</dbReference>
<organism evidence="1 2">
    <name type="scientific">Exophiala oligosperma</name>
    <dbReference type="NCBI Taxonomy" id="215243"/>
    <lineage>
        <taxon>Eukaryota</taxon>
        <taxon>Fungi</taxon>
        <taxon>Dikarya</taxon>
        <taxon>Ascomycota</taxon>
        <taxon>Pezizomycotina</taxon>
        <taxon>Eurotiomycetes</taxon>
        <taxon>Chaetothyriomycetidae</taxon>
        <taxon>Chaetothyriales</taxon>
        <taxon>Herpotrichiellaceae</taxon>
        <taxon>Exophiala</taxon>
    </lineage>
</organism>
<dbReference type="VEuPathDB" id="FungiDB:PV06_04127"/>
<dbReference type="AlphaFoldDB" id="A0A0D2B0W5"/>
<keyword evidence="2" id="KW-1185">Reference proteome</keyword>
<accession>A0A0D2B0W5</accession>
<gene>
    <name evidence="1" type="ORF">PV06_04127</name>
</gene>
<reference evidence="1 2" key="1">
    <citation type="submission" date="2015-01" db="EMBL/GenBank/DDBJ databases">
        <title>The Genome Sequence of Exophiala oligosperma CBS72588.</title>
        <authorList>
            <consortium name="The Broad Institute Genomics Platform"/>
            <person name="Cuomo C."/>
            <person name="de Hoog S."/>
            <person name="Gorbushina A."/>
            <person name="Stielow B."/>
            <person name="Teixiera M."/>
            <person name="Abouelleil A."/>
            <person name="Chapman S.B."/>
            <person name="Priest M."/>
            <person name="Young S.K."/>
            <person name="Wortman J."/>
            <person name="Nusbaum C."/>
            <person name="Birren B."/>
        </authorList>
    </citation>
    <scope>NUCLEOTIDE SEQUENCE [LARGE SCALE GENOMIC DNA]</scope>
    <source>
        <strain evidence="1 2">CBS 72588</strain>
    </source>
</reference>
<protein>
    <submittedName>
        <fullName evidence="1">Uncharacterized protein</fullName>
    </submittedName>
</protein>
<proteinExistence type="predicted"/>
<name>A0A0D2B0W5_9EURO</name>
<dbReference type="GeneID" id="27356201"/>